<evidence type="ECO:0000313" key="10">
    <source>
        <dbReference type="Proteomes" id="UP000553766"/>
    </source>
</evidence>
<feature type="domain" description="ABC3 transporter permease C-terminal" evidence="7">
    <location>
        <begin position="675"/>
        <end position="793"/>
    </location>
</feature>
<gene>
    <name evidence="9" type="ORF">FHS89_001096</name>
</gene>
<reference evidence="9 10" key="1">
    <citation type="submission" date="2020-08" db="EMBL/GenBank/DDBJ databases">
        <title>Genomic Encyclopedia of Type Strains, Phase IV (KMG-IV): sequencing the most valuable type-strain genomes for metagenomic binning, comparative biology and taxonomic classification.</title>
        <authorList>
            <person name="Goeker M."/>
        </authorList>
    </citation>
    <scope>NUCLEOTIDE SEQUENCE [LARGE SCALE GENOMIC DNA]</scope>
    <source>
        <strain evidence="9 10">DSM 103377</strain>
    </source>
</reference>
<feature type="transmembrane region" description="Helical" evidence="6">
    <location>
        <begin position="668"/>
        <end position="693"/>
    </location>
</feature>
<keyword evidence="5 6" id="KW-0472">Membrane</keyword>
<evidence type="ECO:0000313" key="9">
    <source>
        <dbReference type="EMBL" id="MBB5515086.1"/>
    </source>
</evidence>
<keyword evidence="10" id="KW-1185">Reference proteome</keyword>
<keyword evidence="2" id="KW-1003">Cell membrane</keyword>
<feature type="transmembrane region" description="Helical" evidence="6">
    <location>
        <begin position="447"/>
        <end position="467"/>
    </location>
</feature>
<feature type="domain" description="ABC3 transporter permease C-terminal" evidence="7">
    <location>
        <begin position="232"/>
        <end position="356"/>
    </location>
</feature>
<feature type="transmembrane region" description="Helical" evidence="6">
    <location>
        <begin position="374"/>
        <end position="393"/>
    </location>
</feature>
<dbReference type="Pfam" id="PF02687">
    <property type="entry name" value="FtsX"/>
    <property type="match status" value="2"/>
</dbReference>
<dbReference type="Pfam" id="PF12704">
    <property type="entry name" value="MacB_PCD"/>
    <property type="match status" value="1"/>
</dbReference>
<feature type="transmembrane region" description="Helical" evidence="6">
    <location>
        <begin position="399"/>
        <end position="426"/>
    </location>
</feature>
<feature type="transmembrane region" description="Helical" evidence="6">
    <location>
        <begin position="766"/>
        <end position="785"/>
    </location>
</feature>
<dbReference type="EMBL" id="JACIJS010000003">
    <property type="protein sequence ID" value="MBB5515086.1"/>
    <property type="molecule type" value="Genomic_DNA"/>
</dbReference>
<feature type="transmembrane region" description="Helical" evidence="6">
    <location>
        <begin position="230"/>
        <end position="253"/>
    </location>
</feature>
<evidence type="ECO:0000259" key="8">
    <source>
        <dbReference type="Pfam" id="PF12704"/>
    </source>
</evidence>
<evidence type="ECO:0000256" key="2">
    <source>
        <dbReference type="ARBA" id="ARBA00022475"/>
    </source>
</evidence>
<evidence type="ECO:0000256" key="1">
    <source>
        <dbReference type="ARBA" id="ARBA00004651"/>
    </source>
</evidence>
<accession>A0A840WZK6</accession>
<evidence type="ECO:0000256" key="5">
    <source>
        <dbReference type="ARBA" id="ARBA00023136"/>
    </source>
</evidence>
<dbReference type="InterPro" id="IPR025857">
    <property type="entry name" value="MacB_PCD"/>
</dbReference>
<dbReference type="AlphaFoldDB" id="A0A840WZK6"/>
<evidence type="ECO:0000256" key="3">
    <source>
        <dbReference type="ARBA" id="ARBA00022692"/>
    </source>
</evidence>
<comment type="subcellular location">
    <subcellularLocation>
        <location evidence="1">Cell membrane</location>
        <topology evidence="1">Multi-pass membrane protein</topology>
    </subcellularLocation>
</comment>
<evidence type="ECO:0000256" key="4">
    <source>
        <dbReference type="ARBA" id="ARBA00022989"/>
    </source>
</evidence>
<dbReference type="Proteomes" id="UP000553766">
    <property type="component" value="Unassembled WGS sequence"/>
</dbReference>
<comment type="caution">
    <text evidence="9">The sequence shown here is derived from an EMBL/GenBank/DDBJ whole genome shotgun (WGS) entry which is preliminary data.</text>
</comment>
<evidence type="ECO:0000256" key="6">
    <source>
        <dbReference type="SAM" id="Phobius"/>
    </source>
</evidence>
<dbReference type="PANTHER" id="PTHR30287">
    <property type="entry name" value="MEMBRANE COMPONENT OF PREDICTED ABC SUPERFAMILY METABOLITE UPTAKE TRANSPORTER"/>
    <property type="match status" value="1"/>
</dbReference>
<keyword evidence="4 6" id="KW-1133">Transmembrane helix</keyword>
<sequence>MMWRTALSALLSHWRYRPVQLATLLIGLAVATALWSGVQAINAEARASYDRAAAVLGQDRLDSLVPRAGNDLSQDSYIALRRAGWQVSPVVEGSIRVGDLRLRILGIDPVTTPPQAALGAFEGGDGLYPFITPPGLAFTSAETARQIADATTALPPLRVQDDLAPGVVVMDIGIAQRLLGMDGRVSRLLLHPDQPLGRASLTDIAPDLQQRSPQAENDLARLTDSFHLNLTAFGLLSFAVGLFIVHAAIGLAFEQRRAMFRTLRALGVPVGTLIALLAAELLILAGLAGVIGVALGYLVASVLLPDVAASLRGLYGAQVSGVLTLNPAWWLSGLAIAIVGAGVAAASSLWRAARMPLLAPAQPRAWARVSERRMTMQAVAALLLWAGGGLAAWLGSGLIAGFALMGGLLLGAALMLPPILSLLLIAGERLARAALWQWFWADTRQQLPGLSLALMALLLALAANIGVGTMVSSFRTTFTGWLDQRLAAELYITAESEAQWQDISPLIANRSDRILPIWNTEITVRGAPVTLYGIADDATYRDNWPLLSQAADPWDQVALGTGAMINEQLARRQGFTVGEEITLLPGWTFQIVGVYSDYGNPTGQILINLPQLTARFPDVERLRYAVRMAPEGVAPLMAELQSRGLTERNMIDQAALKAFSVSVFERTFAVTAALNVLTLGVAAIAMLTSLLTLSSMRLPQLAPLWAMGLTRRRLAVLDLARTLLLALMTMIAALPVGLALAWVLLAVVNVEAFGWRLPMDLFPADWLRLGGLALLAAGIAAALPVRRLATINPADLVRVFAHER</sequence>
<feature type="transmembrane region" description="Helical" evidence="6">
    <location>
        <begin position="265"/>
        <end position="298"/>
    </location>
</feature>
<proteinExistence type="predicted"/>
<feature type="transmembrane region" description="Helical" evidence="6">
    <location>
        <begin position="329"/>
        <end position="353"/>
    </location>
</feature>
<organism evidence="9 10">
    <name type="scientific">Rubricella aquisinus</name>
    <dbReference type="NCBI Taxonomy" id="2028108"/>
    <lineage>
        <taxon>Bacteria</taxon>
        <taxon>Pseudomonadati</taxon>
        <taxon>Pseudomonadota</taxon>
        <taxon>Alphaproteobacteria</taxon>
        <taxon>Rhodobacterales</taxon>
        <taxon>Paracoccaceae</taxon>
        <taxon>Rubricella</taxon>
    </lineage>
</organism>
<dbReference type="GO" id="GO:0005886">
    <property type="term" value="C:plasma membrane"/>
    <property type="evidence" value="ECO:0007669"/>
    <property type="project" value="UniProtKB-SubCell"/>
</dbReference>
<feature type="domain" description="MacB-like periplasmic core" evidence="8">
    <location>
        <begin position="452"/>
        <end position="631"/>
    </location>
</feature>
<dbReference type="PANTHER" id="PTHR30287:SF2">
    <property type="entry name" value="BLL1001 PROTEIN"/>
    <property type="match status" value="1"/>
</dbReference>
<feature type="transmembrane region" description="Helical" evidence="6">
    <location>
        <begin position="714"/>
        <end position="746"/>
    </location>
</feature>
<name>A0A840WZK6_9RHOB</name>
<dbReference type="InterPro" id="IPR038766">
    <property type="entry name" value="Membrane_comp_ABC_pdt"/>
</dbReference>
<dbReference type="InterPro" id="IPR003838">
    <property type="entry name" value="ABC3_permease_C"/>
</dbReference>
<keyword evidence="3 6" id="KW-0812">Transmembrane</keyword>
<evidence type="ECO:0000259" key="7">
    <source>
        <dbReference type="Pfam" id="PF02687"/>
    </source>
</evidence>
<protein>
    <submittedName>
        <fullName evidence="9">Putative ABC transport system permease protein</fullName>
    </submittedName>
</protein>